<protein>
    <submittedName>
        <fullName evidence="1">Uncharacterized protein</fullName>
    </submittedName>
</protein>
<reference evidence="1" key="1">
    <citation type="submission" date="2020-05" db="EMBL/GenBank/DDBJ databases">
        <title>Mycena genomes resolve the evolution of fungal bioluminescence.</title>
        <authorList>
            <person name="Tsai I.J."/>
        </authorList>
    </citation>
    <scope>NUCLEOTIDE SEQUENCE</scope>
    <source>
        <strain evidence="1">CCC161011</strain>
    </source>
</reference>
<accession>A0A8H7D6G5</accession>
<evidence type="ECO:0000313" key="2">
    <source>
        <dbReference type="Proteomes" id="UP000620124"/>
    </source>
</evidence>
<comment type="caution">
    <text evidence="1">The sequence shown here is derived from an EMBL/GenBank/DDBJ whole genome shotgun (WGS) entry which is preliminary data.</text>
</comment>
<organism evidence="1 2">
    <name type="scientific">Mycena venus</name>
    <dbReference type="NCBI Taxonomy" id="2733690"/>
    <lineage>
        <taxon>Eukaryota</taxon>
        <taxon>Fungi</taxon>
        <taxon>Dikarya</taxon>
        <taxon>Basidiomycota</taxon>
        <taxon>Agaricomycotina</taxon>
        <taxon>Agaricomycetes</taxon>
        <taxon>Agaricomycetidae</taxon>
        <taxon>Agaricales</taxon>
        <taxon>Marasmiineae</taxon>
        <taxon>Mycenaceae</taxon>
        <taxon>Mycena</taxon>
    </lineage>
</organism>
<sequence length="140" mass="16068">MKLLDDIKHLDFAAYGQVFVALQLDCTHCPQTFGGVEPETWDVFNREHRESCDYKIKYLADDTIVACSSGVHESFTVFVQPFYKVVSTLNGMFCVEHNRDIRITSSSGSKRRSTRVPDFVFATDDTPPKYLFLLESPFKR</sequence>
<proteinExistence type="predicted"/>
<evidence type="ECO:0000313" key="1">
    <source>
        <dbReference type="EMBL" id="KAF7363175.1"/>
    </source>
</evidence>
<dbReference type="EMBL" id="JACAZI010000004">
    <property type="protein sequence ID" value="KAF7363175.1"/>
    <property type="molecule type" value="Genomic_DNA"/>
</dbReference>
<keyword evidence="2" id="KW-1185">Reference proteome</keyword>
<gene>
    <name evidence="1" type="ORF">MVEN_00670000</name>
</gene>
<name>A0A8H7D6G5_9AGAR</name>
<dbReference type="Proteomes" id="UP000620124">
    <property type="component" value="Unassembled WGS sequence"/>
</dbReference>
<dbReference type="OrthoDB" id="2957524at2759"/>
<dbReference type="AlphaFoldDB" id="A0A8H7D6G5"/>